<keyword evidence="1" id="KW-1133">Transmembrane helix</keyword>
<feature type="transmembrane region" description="Helical" evidence="1">
    <location>
        <begin position="5"/>
        <end position="22"/>
    </location>
</feature>
<dbReference type="RefSeq" id="WP_165100723.1">
    <property type="nucleotide sequence ID" value="NZ_CP049056.1"/>
</dbReference>
<sequence length="75" mass="8266">MAFPAFLVSTCIMWMATFALWLKFPYGFFASLGIGVVIGTAAFFLIIGLHVAVRKLFCSAENDNLSLDTVASERR</sequence>
<evidence type="ECO:0000256" key="1">
    <source>
        <dbReference type="SAM" id="Phobius"/>
    </source>
</evidence>
<dbReference type="KEGG" id="hdh:G5B40_16310"/>
<dbReference type="EMBL" id="CP049056">
    <property type="protein sequence ID" value="QIE56861.1"/>
    <property type="molecule type" value="Genomic_DNA"/>
</dbReference>
<evidence type="ECO:0000313" key="2">
    <source>
        <dbReference type="EMBL" id="QIE56861.1"/>
    </source>
</evidence>
<protein>
    <submittedName>
        <fullName evidence="2">Uncharacterized protein</fullName>
    </submittedName>
</protein>
<accession>A0A7L5BZF4</accession>
<dbReference type="AlphaFoldDB" id="A0A7L5BZF4"/>
<gene>
    <name evidence="2" type="ORF">G5B40_16310</name>
</gene>
<feature type="transmembrane region" description="Helical" evidence="1">
    <location>
        <begin position="28"/>
        <end position="53"/>
    </location>
</feature>
<name>A0A7L5BZF4_9RHOB</name>
<dbReference type="Proteomes" id="UP000503336">
    <property type="component" value="Chromosome"/>
</dbReference>
<proteinExistence type="predicted"/>
<organism evidence="2 3">
    <name type="scientific">Pikeienuella piscinae</name>
    <dbReference type="NCBI Taxonomy" id="2748098"/>
    <lineage>
        <taxon>Bacteria</taxon>
        <taxon>Pseudomonadati</taxon>
        <taxon>Pseudomonadota</taxon>
        <taxon>Alphaproteobacteria</taxon>
        <taxon>Rhodobacterales</taxon>
        <taxon>Paracoccaceae</taxon>
        <taxon>Pikeienuella</taxon>
    </lineage>
</organism>
<keyword evidence="1" id="KW-0812">Transmembrane</keyword>
<keyword evidence="1" id="KW-0472">Membrane</keyword>
<keyword evidence="3" id="KW-1185">Reference proteome</keyword>
<reference evidence="2 3" key="1">
    <citation type="submission" date="2020-02" db="EMBL/GenBank/DDBJ databases">
        <title>complete genome sequence of Rhodobacteraceae bacterium.</title>
        <authorList>
            <person name="Park J."/>
            <person name="Kim Y.-S."/>
            <person name="Kim K.-H."/>
        </authorList>
    </citation>
    <scope>NUCLEOTIDE SEQUENCE [LARGE SCALE GENOMIC DNA]</scope>
    <source>
        <strain evidence="2 3">RR4-56</strain>
    </source>
</reference>
<evidence type="ECO:0000313" key="3">
    <source>
        <dbReference type="Proteomes" id="UP000503336"/>
    </source>
</evidence>